<dbReference type="SUPFAM" id="SSF53474">
    <property type="entry name" value="alpha/beta-Hydrolases"/>
    <property type="match status" value="1"/>
</dbReference>
<evidence type="ECO:0000313" key="2">
    <source>
        <dbReference type="Proteomes" id="UP001523550"/>
    </source>
</evidence>
<keyword evidence="2" id="KW-1185">Reference proteome</keyword>
<organism evidence="1 2">
    <name type="scientific">Natronospira proteinivora</name>
    <dbReference type="NCBI Taxonomy" id="1807133"/>
    <lineage>
        <taxon>Bacteria</taxon>
        <taxon>Pseudomonadati</taxon>
        <taxon>Pseudomonadota</taxon>
        <taxon>Gammaproteobacteria</taxon>
        <taxon>Natronospirales</taxon>
        <taxon>Natronospiraceae</taxon>
        <taxon>Natronospira</taxon>
    </lineage>
</organism>
<name>A0ABT1GAI5_9GAMM</name>
<dbReference type="InterPro" id="IPR010297">
    <property type="entry name" value="DUF900_hydrolase"/>
</dbReference>
<dbReference type="InterPro" id="IPR029058">
    <property type="entry name" value="AB_hydrolase_fold"/>
</dbReference>
<reference evidence="1 2" key="1">
    <citation type="submission" date="2022-03" db="EMBL/GenBank/DDBJ databases">
        <title>Genomic Encyclopedia of Type Strains, Phase III (KMG-III): the genomes of soil and plant-associated and newly described type strains.</title>
        <authorList>
            <person name="Whitman W."/>
        </authorList>
    </citation>
    <scope>NUCLEOTIDE SEQUENCE [LARGE SCALE GENOMIC DNA]</scope>
    <source>
        <strain evidence="1 2">BSker1</strain>
    </source>
</reference>
<dbReference type="Proteomes" id="UP001523550">
    <property type="component" value="Unassembled WGS sequence"/>
</dbReference>
<gene>
    <name evidence="1" type="ORF">J2T60_002339</name>
</gene>
<dbReference type="Pfam" id="PF05990">
    <property type="entry name" value="DUF900"/>
    <property type="match status" value="1"/>
</dbReference>
<dbReference type="RefSeq" id="WP_253450275.1">
    <property type="nucleotide sequence ID" value="NZ_JALJYF010000002.1"/>
</dbReference>
<accession>A0ABT1GAI5</accession>
<dbReference type="Gene3D" id="3.40.50.1820">
    <property type="entry name" value="alpha/beta hydrolase"/>
    <property type="match status" value="1"/>
</dbReference>
<comment type="caution">
    <text evidence="1">The sequence shown here is derived from an EMBL/GenBank/DDBJ whole genome shotgun (WGS) entry which is preliminary data.</text>
</comment>
<sequence length="329" mass="37076">MFDHNYVVTVINTSKRSGKTEFGRKPGPTRFLKVPADEVQSPSHQMPKAQWVDEVIAKATTGEDPMSGNPTGHILLFIHGYNNSQEVVIQRHRRLQADLHAEGFRGLVVSFDWPSAEKTLLYMRDRRYAKRTAERLTDDCIRLFSACQDRGCDISVHVLGHSTGAHVIRHAFDDADECEPIKNRAWKVGQIAFIGGDVSSRSMSGDDPRATSIYRHCSRLTNYQSGHDRVLKVSNAKRVGLRPRVGRVGLPDDAHDKAVNVDCSDYFTGLNPDDLSAGEDFFGSFPHSWHIGNRMFARDLAYTLQGDIDRYSIPTRKKRDGRLRLKPEA</sequence>
<evidence type="ECO:0000313" key="1">
    <source>
        <dbReference type="EMBL" id="MCP1728339.1"/>
    </source>
</evidence>
<dbReference type="EMBL" id="JALJYF010000002">
    <property type="protein sequence ID" value="MCP1728339.1"/>
    <property type="molecule type" value="Genomic_DNA"/>
</dbReference>
<proteinExistence type="predicted"/>
<protein>
    <submittedName>
        <fullName evidence="1">Esterase/lipase superfamily enzyme</fullName>
    </submittedName>
</protein>